<organism evidence="4">
    <name type="scientific">Timema monikensis</name>
    <dbReference type="NCBI Taxonomy" id="170555"/>
    <lineage>
        <taxon>Eukaryota</taxon>
        <taxon>Metazoa</taxon>
        <taxon>Ecdysozoa</taxon>
        <taxon>Arthropoda</taxon>
        <taxon>Hexapoda</taxon>
        <taxon>Insecta</taxon>
        <taxon>Pterygota</taxon>
        <taxon>Neoptera</taxon>
        <taxon>Polyneoptera</taxon>
        <taxon>Phasmatodea</taxon>
        <taxon>Timematodea</taxon>
        <taxon>Timematoidea</taxon>
        <taxon>Timematidae</taxon>
        <taxon>Timema</taxon>
    </lineage>
</organism>
<protein>
    <recommendedName>
        <fullName evidence="3">CAPS C2 domain-containing protein</fullName>
    </recommendedName>
</protein>
<dbReference type="EMBL" id="OB795286">
    <property type="protein sequence ID" value="CAD7431993.1"/>
    <property type="molecule type" value="Genomic_DNA"/>
</dbReference>
<feature type="compositionally biased region" description="Basic and acidic residues" evidence="2">
    <location>
        <begin position="253"/>
        <end position="262"/>
    </location>
</feature>
<name>A0A7R9EG46_9NEOP</name>
<evidence type="ECO:0000313" key="4">
    <source>
        <dbReference type="EMBL" id="CAD7431993.1"/>
    </source>
</evidence>
<feature type="domain" description="CAPS C2" evidence="3">
    <location>
        <begin position="13"/>
        <end position="70"/>
    </location>
</feature>
<dbReference type="PANTHER" id="PTHR12166:SF8">
    <property type="entry name" value="CALCIUM-DEPENDENT SECRETION ACTIVATOR"/>
    <property type="match status" value="1"/>
</dbReference>
<gene>
    <name evidence="4" type="ORF">TMSB3V08_LOCUS8712</name>
</gene>
<dbReference type="GO" id="GO:0016079">
    <property type="term" value="P:synaptic vesicle exocytosis"/>
    <property type="evidence" value="ECO:0007669"/>
    <property type="project" value="InterPro"/>
</dbReference>
<dbReference type="GO" id="GO:0098793">
    <property type="term" value="C:presynapse"/>
    <property type="evidence" value="ECO:0007669"/>
    <property type="project" value="GOC"/>
</dbReference>
<dbReference type="GO" id="GO:1990504">
    <property type="term" value="P:dense core granule exocytosis"/>
    <property type="evidence" value="ECO:0007669"/>
    <property type="project" value="InterPro"/>
</dbReference>
<accession>A0A7R9EG46</accession>
<dbReference type="InterPro" id="IPR057457">
    <property type="entry name" value="CAPS_C2"/>
</dbReference>
<evidence type="ECO:0000256" key="2">
    <source>
        <dbReference type="SAM" id="MobiDB-lite"/>
    </source>
</evidence>
<dbReference type="GO" id="GO:0046872">
    <property type="term" value="F:metal ion binding"/>
    <property type="evidence" value="ECO:0007669"/>
    <property type="project" value="UniProtKB-KW"/>
</dbReference>
<sequence>MLEGMLKLSNPIQPRWDTQGDFSTTHPLPAVKVKLYTENPGMLALEDKELGKVILRPTPLSSKILEKIQRYTQNIEDRPRTSRPRVTIAVQDHFVQTSVRRRPNFTARAVRTGEGHELVPKNNLESTGTQNHVRRTVCANTKHTGITDVQFAHCVKDCPNTIGRVGSIQDPKYSCCVTPPSKVPRSTAKTQFPFRSVVSSQKITTGFPSRWALISAFTASPHLGTYSRRSWLALGRSPEPRTTKTTLPCDASVSDKKGVVQA</sequence>
<dbReference type="Pfam" id="PF25341">
    <property type="entry name" value="C2_CAPS"/>
    <property type="match status" value="1"/>
</dbReference>
<dbReference type="AlphaFoldDB" id="A0A7R9EG46"/>
<proteinExistence type="predicted"/>
<evidence type="ECO:0000259" key="3">
    <source>
        <dbReference type="Pfam" id="PF25341"/>
    </source>
</evidence>
<reference evidence="4" key="1">
    <citation type="submission" date="2020-11" db="EMBL/GenBank/DDBJ databases">
        <authorList>
            <person name="Tran Van P."/>
        </authorList>
    </citation>
    <scope>NUCLEOTIDE SEQUENCE</scope>
</reference>
<feature type="region of interest" description="Disordered" evidence="2">
    <location>
        <begin position="237"/>
        <end position="262"/>
    </location>
</feature>
<dbReference type="PANTHER" id="PTHR12166">
    <property type="entry name" value="CALCIUM-DEPENDENT SECRETION ACTIVATOR"/>
    <property type="match status" value="1"/>
</dbReference>
<dbReference type="InterPro" id="IPR033227">
    <property type="entry name" value="CAPS"/>
</dbReference>
<keyword evidence="1" id="KW-0479">Metal-binding</keyword>
<evidence type="ECO:0000256" key="1">
    <source>
        <dbReference type="ARBA" id="ARBA00022723"/>
    </source>
</evidence>